<name>A0ABD1PWD5_9LAMI</name>
<protein>
    <submittedName>
        <fullName evidence="2">Uncharacterized protein</fullName>
    </submittedName>
</protein>
<evidence type="ECO:0000256" key="1">
    <source>
        <dbReference type="SAM" id="MobiDB-lite"/>
    </source>
</evidence>
<feature type="region of interest" description="Disordered" evidence="1">
    <location>
        <begin position="67"/>
        <end position="105"/>
    </location>
</feature>
<dbReference type="AlphaFoldDB" id="A0ABD1PWD5"/>
<keyword evidence="3" id="KW-1185">Reference proteome</keyword>
<organism evidence="2 3">
    <name type="scientific">Forsythia ovata</name>
    <dbReference type="NCBI Taxonomy" id="205694"/>
    <lineage>
        <taxon>Eukaryota</taxon>
        <taxon>Viridiplantae</taxon>
        <taxon>Streptophyta</taxon>
        <taxon>Embryophyta</taxon>
        <taxon>Tracheophyta</taxon>
        <taxon>Spermatophyta</taxon>
        <taxon>Magnoliopsida</taxon>
        <taxon>eudicotyledons</taxon>
        <taxon>Gunneridae</taxon>
        <taxon>Pentapetalae</taxon>
        <taxon>asterids</taxon>
        <taxon>lamiids</taxon>
        <taxon>Lamiales</taxon>
        <taxon>Oleaceae</taxon>
        <taxon>Forsythieae</taxon>
        <taxon>Forsythia</taxon>
    </lineage>
</organism>
<feature type="compositionally biased region" description="Basic and acidic residues" evidence="1">
    <location>
        <begin position="68"/>
        <end position="81"/>
    </location>
</feature>
<dbReference type="EMBL" id="JBFOLJ010000017">
    <property type="protein sequence ID" value="KAL2468244.1"/>
    <property type="molecule type" value="Genomic_DNA"/>
</dbReference>
<reference evidence="3" key="1">
    <citation type="submission" date="2024-07" db="EMBL/GenBank/DDBJ databases">
        <title>Two chromosome-level genome assemblies of Korean endemic species Abeliophyllum distichum and Forsythia ovata (Oleaceae).</title>
        <authorList>
            <person name="Jang H."/>
        </authorList>
    </citation>
    <scope>NUCLEOTIDE SEQUENCE [LARGE SCALE GENOMIC DNA]</scope>
</reference>
<sequence>MRHPQLILFSKCKFQTIFLTRRINGSLRRMVKADSFESISGQSGGKYDYREPKNRFAEKVGKHRIIRSRKDGSVDRGDGARSRGKKIPASFKADSDNSDDETVSKGAIDHSSLKKACNLNQWMTASCIPESQFPNFSYLL</sequence>
<evidence type="ECO:0000313" key="3">
    <source>
        <dbReference type="Proteomes" id="UP001604277"/>
    </source>
</evidence>
<dbReference type="Proteomes" id="UP001604277">
    <property type="component" value="Unassembled WGS sequence"/>
</dbReference>
<comment type="caution">
    <text evidence="2">The sequence shown here is derived from an EMBL/GenBank/DDBJ whole genome shotgun (WGS) entry which is preliminary data.</text>
</comment>
<accession>A0ABD1PWD5</accession>
<evidence type="ECO:0000313" key="2">
    <source>
        <dbReference type="EMBL" id="KAL2468244.1"/>
    </source>
</evidence>
<proteinExistence type="predicted"/>
<gene>
    <name evidence="2" type="ORF">Fot_51769</name>
</gene>